<protein>
    <submittedName>
        <fullName evidence="1">Uncharacterized protein</fullName>
    </submittedName>
</protein>
<gene>
    <name evidence="1" type="ORF">CYMTET_26759</name>
</gene>
<name>A0AAE0FRN8_9CHLO</name>
<dbReference type="EMBL" id="LGRX02014504">
    <property type="protein sequence ID" value="KAK3264507.1"/>
    <property type="molecule type" value="Genomic_DNA"/>
</dbReference>
<proteinExistence type="predicted"/>
<evidence type="ECO:0000313" key="2">
    <source>
        <dbReference type="Proteomes" id="UP001190700"/>
    </source>
</evidence>
<reference evidence="1 2" key="1">
    <citation type="journal article" date="2015" name="Genome Biol. Evol.">
        <title>Comparative Genomics of a Bacterivorous Green Alga Reveals Evolutionary Causalities and Consequences of Phago-Mixotrophic Mode of Nutrition.</title>
        <authorList>
            <person name="Burns J.A."/>
            <person name="Paasch A."/>
            <person name="Narechania A."/>
            <person name="Kim E."/>
        </authorList>
    </citation>
    <scope>NUCLEOTIDE SEQUENCE [LARGE SCALE GENOMIC DNA]</scope>
    <source>
        <strain evidence="1 2">PLY_AMNH</strain>
    </source>
</reference>
<accession>A0AAE0FRN8</accession>
<evidence type="ECO:0000313" key="1">
    <source>
        <dbReference type="EMBL" id="KAK3264507.1"/>
    </source>
</evidence>
<dbReference type="AlphaFoldDB" id="A0AAE0FRN8"/>
<organism evidence="1 2">
    <name type="scientific">Cymbomonas tetramitiformis</name>
    <dbReference type="NCBI Taxonomy" id="36881"/>
    <lineage>
        <taxon>Eukaryota</taxon>
        <taxon>Viridiplantae</taxon>
        <taxon>Chlorophyta</taxon>
        <taxon>Pyramimonadophyceae</taxon>
        <taxon>Pyramimonadales</taxon>
        <taxon>Pyramimonadaceae</taxon>
        <taxon>Cymbomonas</taxon>
    </lineage>
</organism>
<keyword evidence="2" id="KW-1185">Reference proteome</keyword>
<sequence length="195" mass="21677">MIRIPSESDKSGPSEQPTICKFPVAVKDLVSKKECKTYAKEKSKASVPRKRAEGVPHEFREKFVSYIEAGNVPSRIINKLQIKFSGQPDVIARLLTKAQIENIKREFTRNATGGIKFERVANLIGHTKGLELKETYPVDADINALVVLPDGVFEYTPMFGVLRFCFSARNILENAKRLRDGWGGSFPGETDGSCG</sequence>
<comment type="caution">
    <text evidence="1">The sequence shown here is derived from an EMBL/GenBank/DDBJ whole genome shotgun (WGS) entry which is preliminary data.</text>
</comment>
<dbReference type="Proteomes" id="UP001190700">
    <property type="component" value="Unassembled WGS sequence"/>
</dbReference>